<dbReference type="CDD" id="cd01949">
    <property type="entry name" value="GGDEF"/>
    <property type="match status" value="1"/>
</dbReference>
<organism evidence="5 6">
    <name type="scientific">Stakelama pacifica</name>
    <dbReference type="NCBI Taxonomy" id="517720"/>
    <lineage>
        <taxon>Bacteria</taxon>
        <taxon>Pseudomonadati</taxon>
        <taxon>Pseudomonadota</taxon>
        <taxon>Alphaproteobacteria</taxon>
        <taxon>Sphingomonadales</taxon>
        <taxon>Sphingomonadaceae</taxon>
        <taxon>Stakelama</taxon>
    </lineage>
</organism>
<evidence type="ECO:0000259" key="3">
    <source>
        <dbReference type="PROSITE" id="PS50883"/>
    </source>
</evidence>
<reference evidence="5 6" key="1">
    <citation type="submission" date="2019-03" db="EMBL/GenBank/DDBJ databases">
        <title>Genomic Encyclopedia of Type Strains, Phase IV (KMG-IV): sequencing the most valuable type-strain genomes for metagenomic binning, comparative biology and taxonomic classification.</title>
        <authorList>
            <person name="Goeker M."/>
        </authorList>
    </citation>
    <scope>NUCLEOTIDE SEQUENCE [LARGE SCALE GENOMIC DNA]</scope>
    <source>
        <strain evidence="5 6">DSM 25059</strain>
    </source>
</reference>
<proteinExistence type="predicted"/>
<dbReference type="PROSITE" id="PS50883">
    <property type="entry name" value="EAL"/>
    <property type="match status" value="1"/>
</dbReference>
<dbReference type="PROSITE" id="PS50887">
    <property type="entry name" value="GGDEF"/>
    <property type="match status" value="1"/>
</dbReference>
<protein>
    <submittedName>
        <fullName evidence="5">Diguanylate cyclase/phosphodiesterase with PAS/PAC sensor(S)</fullName>
    </submittedName>
</protein>
<dbReference type="SUPFAM" id="SSF55785">
    <property type="entry name" value="PYP-like sensor domain (PAS domain)"/>
    <property type="match status" value="1"/>
</dbReference>
<dbReference type="EMBL" id="SNWD01000003">
    <property type="protein sequence ID" value="TDN84638.1"/>
    <property type="molecule type" value="Genomic_DNA"/>
</dbReference>
<dbReference type="SUPFAM" id="SSF141868">
    <property type="entry name" value="EAL domain-like"/>
    <property type="match status" value="1"/>
</dbReference>
<feature type="transmembrane region" description="Helical" evidence="1">
    <location>
        <begin position="5"/>
        <end position="23"/>
    </location>
</feature>
<dbReference type="NCBIfam" id="TIGR00254">
    <property type="entry name" value="GGDEF"/>
    <property type="match status" value="1"/>
</dbReference>
<sequence length="742" mass="81419">MPRPAAYMIVVNVAVLAITGIIIGMQIPVWQLGTWMLAVVVAATLVANRQRMAAQQSDGAIHSVRLNLGVGITMSIVWAVPSLLFLPQLSPMMAVELASAIILLMIITSFAMATTPAAALSWLFIVGSTLSLALFRNAMPLSGCVTALTTGVLLMSSFSRARMLLRLRSKEIALAQSDETVSLLLYEFEETQSSWLWEIDAQRCIVRPGARFAKALERDAATIEGKSLLEILAGTSWESGAFSDELRMLAARLKQRESFRELVLPVRIGDTEHWWELAASPRYDDKGNFRGFRGVASDVTEQRQSEERINRMARHDALTGLPNRLLINETLADAMQGAQHQQHRCAFMMIDLDRFKSVNDTLGHPVGDRLLRRVSERLSGLVSGNEMIGRLGGDEFAVVIRNANDSVHVEQLALKIIDTLSQPYEVDQHTLYIGASVGVAIGPRDGRTAEMLVRSADLALYQSKDDGGGSAHYYDPKLHVQAEERRVLEIALRSAIDSDQFHIHYQPVVDARTGRLVGFEALLRWTHPGYGDVEPAKFIRLAEETRLITPIGAWVLRTACREAATWPEAYRIAVNISAEQLHSPGFVQSVADALEESGLAAHRLELEVTESVFLDEGSNAITSLEKLVALGVRLSMDDFGTGYSALGYLSRIRFAAIKIDRSFVRSAATGKLESVAILRAVVTLAESLGMGTIAEGVESAEEHRTVQDFGCSHVQGNYFARPMPADEARNLINNTAFSIAVA</sequence>
<gene>
    <name evidence="5" type="ORF">EV664_103284</name>
</gene>
<dbReference type="Pfam" id="PF00563">
    <property type="entry name" value="EAL"/>
    <property type="match status" value="1"/>
</dbReference>
<dbReference type="Gene3D" id="3.30.450.20">
    <property type="entry name" value="PAS domain"/>
    <property type="match status" value="1"/>
</dbReference>
<dbReference type="Proteomes" id="UP000295493">
    <property type="component" value="Unassembled WGS sequence"/>
</dbReference>
<feature type="transmembrane region" description="Helical" evidence="1">
    <location>
        <begin position="138"/>
        <end position="158"/>
    </location>
</feature>
<feature type="transmembrane region" description="Helical" evidence="1">
    <location>
        <begin position="68"/>
        <end position="86"/>
    </location>
</feature>
<keyword evidence="1" id="KW-0472">Membrane</keyword>
<dbReference type="Pfam" id="PF08448">
    <property type="entry name" value="PAS_4"/>
    <property type="match status" value="1"/>
</dbReference>
<evidence type="ECO:0000259" key="4">
    <source>
        <dbReference type="PROSITE" id="PS50887"/>
    </source>
</evidence>
<feature type="domain" description="GGDEF" evidence="4">
    <location>
        <begin position="343"/>
        <end position="476"/>
    </location>
</feature>
<dbReference type="InterPro" id="IPR000700">
    <property type="entry name" value="PAS-assoc_C"/>
</dbReference>
<dbReference type="InterPro" id="IPR029787">
    <property type="entry name" value="Nucleotide_cyclase"/>
</dbReference>
<dbReference type="InterPro" id="IPR035919">
    <property type="entry name" value="EAL_sf"/>
</dbReference>
<dbReference type="CDD" id="cd01948">
    <property type="entry name" value="EAL"/>
    <property type="match status" value="1"/>
</dbReference>
<evidence type="ECO:0000256" key="1">
    <source>
        <dbReference type="SAM" id="Phobius"/>
    </source>
</evidence>
<dbReference type="InterPro" id="IPR052155">
    <property type="entry name" value="Biofilm_reg_signaling"/>
</dbReference>
<evidence type="ECO:0000313" key="6">
    <source>
        <dbReference type="Proteomes" id="UP000295493"/>
    </source>
</evidence>
<dbReference type="InterPro" id="IPR043128">
    <property type="entry name" value="Rev_trsase/Diguanyl_cyclase"/>
</dbReference>
<comment type="caution">
    <text evidence="5">The sequence shown here is derived from an EMBL/GenBank/DDBJ whole genome shotgun (WGS) entry which is preliminary data.</text>
</comment>
<dbReference type="SUPFAM" id="SSF55073">
    <property type="entry name" value="Nucleotide cyclase"/>
    <property type="match status" value="1"/>
</dbReference>
<dbReference type="SMART" id="SM00267">
    <property type="entry name" value="GGDEF"/>
    <property type="match status" value="1"/>
</dbReference>
<feature type="transmembrane region" description="Helical" evidence="1">
    <location>
        <begin position="98"/>
        <end position="126"/>
    </location>
</feature>
<keyword evidence="6" id="KW-1185">Reference proteome</keyword>
<name>A0A4V3BTS5_9SPHN</name>
<feature type="transmembrane region" description="Helical" evidence="1">
    <location>
        <begin position="29"/>
        <end position="47"/>
    </location>
</feature>
<dbReference type="SMART" id="SM00052">
    <property type="entry name" value="EAL"/>
    <property type="match status" value="1"/>
</dbReference>
<evidence type="ECO:0000259" key="2">
    <source>
        <dbReference type="PROSITE" id="PS50113"/>
    </source>
</evidence>
<dbReference type="PANTHER" id="PTHR44757:SF2">
    <property type="entry name" value="BIOFILM ARCHITECTURE MAINTENANCE PROTEIN MBAA"/>
    <property type="match status" value="1"/>
</dbReference>
<dbReference type="PROSITE" id="PS50113">
    <property type="entry name" value="PAC"/>
    <property type="match status" value="1"/>
</dbReference>
<dbReference type="Gene3D" id="3.30.70.270">
    <property type="match status" value="1"/>
</dbReference>
<evidence type="ECO:0000313" key="5">
    <source>
        <dbReference type="EMBL" id="TDN84638.1"/>
    </source>
</evidence>
<dbReference type="InterPro" id="IPR001633">
    <property type="entry name" value="EAL_dom"/>
</dbReference>
<dbReference type="InterPro" id="IPR013656">
    <property type="entry name" value="PAS_4"/>
</dbReference>
<dbReference type="Gene3D" id="3.20.20.450">
    <property type="entry name" value="EAL domain"/>
    <property type="match status" value="1"/>
</dbReference>
<keyword evidence="1" id="KW-1133">Transmembrane helix</keyword>
<keyword evidence="1" id="KW-0812">Transmembrane</keyword>
<dbReference type="Pfam" id="PF00990">
    <property type="entry name" value="GGDEF"/>
    <property type="match status" value="1"/>
</dbReference>
<dbReference type="AlphaFoldDB" id="A0A4V3BTS5"/>
<accession>A0A4V3BTS5</accession>
<feature type="domain" description="PAC" evidence="2">
    <location>
        <begin position="258"/>
        <end position="311"/>
    </location>
</feature>
<dbReference type="InterPro" id="IPR035965">
    <property type="entry name" value="PAS-like_dom_sf"/>
</dbReference>
<dbReference type="RefSeq" id="WP_229668139.1">
    <property type="nucleotide sequence ID" value="NZ_BMLU01000003.1"/>
</dbReference>
<feature type="domain" description="EAL" evidence="3">
    <location>
        <begin position="485"/>
        <end position="736"/>
    </location>
</feature>
<dbReference type="PANTHER" id="PTHR44757">
    <property type="entry name" value="DIGUANYLATE CYCLASE DGCP"/>
    <property type="match status" value="1"/>
</dbReference>
<dbReference type="InterPro" id="IPR000160">
    <property type="entry name" value="GGDEF_dom"/>
</dbReference>